<evidence type="ECO:0000256" key="1">
    <source>
        <dbReference type="ARBA" id="ARBA00004613"/>
    </source>
</evidence>
<name>A0A418WE77_9PROT</name>
<dbReference type="InterPro" id="IPR050909">
    <property type="entry name" value="Bact_Autotransporter_VF"/>
</dbReference>
<keyword evidence="7" id="KW-1185">Reference proteome</keyword>
<dbReference type="GO" id="GO:0005576">
    <property type="term" value="C:extracellular region"/>
    <property type="evidence" value="ECO:0007669"/>
    <property type="project" value="UniProtKB-SubCell"/>
</dbReference>
<comment type="subcellular location">
    <subcellularLocation>
        <location evidence="1">Secreted</location>
    </subcellularLocation>
</comment>
<gene>
    <name evidence="6" type="ORF">D3874_15970</name>
</gene>
<dbReference type="SUPFAM" id="SSF51126">
    <property type="entry name" value="Pectin lyase-like"/>
    <property type="match status" value="1"/>
</dbReference>
<dbReference type="NCBIfam" id="TIGR01901">
    <property type="entry name" value="adhes_NPXG"/>
    <property type="match status" value="1"/>
</dbReference>
<protein>
    <submittedName>
        <fullName evidence="6">Filamentous hemagglutinin N-terminal domain-containing protein</fullName>
    </submittedName>
</protein>
<dbReference type="InterPro" id="IPR012334">
    <property type="entry name" value="Pectin_lyas_fold"/>
</dbReference>
<evidence type="ECO:0000256" key="4">
    <source>
        <dbReference type="SAM" id="SignalP"/>
    </source>
</evidence>
<comment type="caution">
    <text evidence="6">The sequence shown here is derived from an EMBL/GenBank/DDBJ whole genome shotgun (WGS) entry which is preliminary data.</text>
</comment>
<evidence type="ECO:0000313" key="6">
    <source>
        <dbReference type="EMBL" id="RJF88325.1"/>
    </source>
</evidence>
<keyword evidence="2" id="KW-0964">Secreted</keyword>
<dbReference type="InterPro" id="IPR008638">
    <property type="entry name" value="FhaB/CdiA-like_TPS"/>
</dbReference>
<dbReference type="RefSeq" id="WP_119778961.1">
    <property type="nucleotide sequence ID" value="NZ_QYUK01000011.1"/>
</dbReference>
<evidence type="ECO:0000313" key="7">
    <source>
        <dbReference type="Proteomes" id="UP000284605"/>
    </source>
</evidence>
<feature type="chain" id="PRO_5019172653" evidence="4">
    <location>
        <begin position="35"/>
        <end position="407"/>
    </location>
</feature>
<evidence type="ECO:0000259" key="5">
    <source>
        <dbReference type="SMART" id="SM00912"/>
    </source>
</evidence>
<dbReference type="Gene3D" id="2.160.20.10">
    <property type="entry name" value="Single-stranded right-handed beta-helix, Pectin lyase-like"/>
    <property type="match status" value="1"/>
</dbReference>
<dbReference type="AlphaFoldDB" id="A0A418WE77"/>
<dbReference type="Proteomes" id="UP000284605">
    <property type="component" value="Unassembled WGS sequence"/>
</dbReference>
<dbReference type="PANTHER" id="PTHR12338:SF8">
    <property type="entry name" value="HEME_HEMOPEXIN-BINDING PROTEIN"/>
    <property type="match status" value="1"/>
</dbReference>
<organism evidence="6 7">
    <name type="scientific">Oleomonas cavernae</name>
    <dbReference type="NCBI Taxonomy" id="2320859"/>
    <lineage>
        <taxon>Bacteria</taxon>
        <taxon>Pseudomonadati</taxon>
        <taxon>Pseudomonadota</taxon>
        <taxon>Alphaproteobacteria</taxon>
        <taxon>Acetobacterales</taxon>
        <taxon>Acetobacteraceae</taxon>
        <taxon>Oleomonas</taxon>
    </lineage>
</organism>
<dbReference type="PANTHER" id="PTHR12338">
    <property type="entry name" value="AUTOTRANSPORTER"/>
    <property type="match status" value="1"/>
</dbReference>
<accession>A0A418WE77</accession>
<proteinExistence type="predicted"/>
<keyword evidence="3 4" id="KW-0732">Signal</keyword>
<feature type="domain" description="Filamentous haemagglutinin FhaB/tRNA nuclease CdiA-like TPS" evidence="5">
    <location>
        <begin position="32"/>
        <end position="144"/>
    </location>
</feature>
<evidence type="ECO:0000256" key="3">
    <source>
        <dbReference type="ARBA" id="ARBA00022729"/>
    </source>
</evidence>
<dbReference type="SMART" id="SM00912">
    <property type="entry name" value="Haemagg_act"/>
    <property type="match status" value="1"/>
</dbReference>
<dbReference type="EMBL" id="QYUK01000011">
    <property type="protein sequence ID" value="RJF88325.1"/>
    <property type="molecule type" value="Genomic_DNA"/>
</dbReference>
<sequence>MLNLHMSPSAKIRLLATTALGLVVTLAAPPTARANPTGGTVVGGSATITAAPGTTTINQTSNRAVINWEGFSIDSGETTTFVQPNANAVALNRVTGSEASMINGTLTANGNVFLINQNGVMIGAGAKVNVGGLVATTTDIDDKKFLDGIYHFDRPTGNPDAKVINNGLITAADQGLAVLVGPTVENNHVINAKLGTVALGSAETFTVDLAGDGLISFDTGQPVNRTPGNPQVSNSGTIDAAGGTVILSAGQAASVVDKAIDMSGVITAQSVGLEGGTIVLSGGEGTTVVSGTLDASGAAAGTKGGTIEVTGATVALTSSAKVDASGSAGGGKVRIGGDKKGGGTTPHAQVASVAQGATINVSARDKGDGGSIIVWSDRSTVFDGLATARGGSAGATAALSKPRPLAR</sequence>
<dbReference type="Pfam" id="PF05860">
    <property type="entry name" value="TPS"/>
    <property type="match status" value="1"/>
</dbReference>
<feature type="signal peptide" evidence="4">
    <location>
        <begin position="1"/>
        <end position="34"/>
    </location>
</feature>
<reference evidence="6 7" key="1">
    <citation type="submission" date="2018-09" db="EMBL/GenBank/DDBJ databases">
        <authorList>
            <person name="Zhu H."/>
        </authorList>
    </citation>
    <scope>NUCLEOTIDE SEQUENCE [LARGE SCALE GENOMIC DNA]</scope>
    <source>
        <strain evidence="6 7">K1W22B-8</strain>
    </source>
</reference>
<dbReference type="OrthoDB" id="1776524at2"/>
<evidence type="ECO:0000256" key="2">
    <source>
        <dbReference type="ARBA" id="ARBA00022525"/>
    </source>
</evidence>
<dbReference type="InterPro" id="IPR011050">
    <property type="entry name" value="Pectin_lyase_fold/virulence"/>
</dbReference>